<protein>
    <submittedName>
        <fullName evidence="2">Methyltransferase domain-containing protein</fullName>
    </submittedName>
</protein>
<sequence>MSTDARWNHNLHYHRLVLDAVPAGARTALDVGTGDGLLARDLRSVVPDVTGLDSDAEVLTSARRTGADVTWVHGDVLTHPFTPGAFDVVASVATLHHLPDLDAALRRLAALTAPGGVLVVVGLARSASLLDAAYSGIGAVQHRLLVRRREYWEHTAPTVWPPPHTFAEVRRAARAALPGSRWTRLPLWRYAVTWTKPAP</sequence>
<dbReference type="GO" id="GO:0032259">
    <property type="term" value="P:methylation"/>
    <property type="evidence" value="ECO:0007669"/>
    <property type="project" value="UniProtKB-KW"/>
</dbReference>
<dbReference type="InterPro" id="IPR029063">
    <property type="entry name" value="SAM-dependent_MTases_sf"/>
</dbReference>
<evidence type="ECO:0000313" key="3">
    <source>
        <dbReference type="Proteomes" id="UP000198520"/>
    </source>
</evidence>
<dbReference type="Proteomes" id="UP000198520">
    <property type="component" value="Unassembled WGS sequence"/>
</dbReference>
<dbReference type="RefSeq" id="WP_093374191.1">
    <property type="nucleotide sequence ID" value="NZ_BNAN01000001.1"/>
</dbReference>
<dbReference type="SUPFAM" id="SSF53335">
    <property type="entry name" value="S-adenosyl-L-methionine-dependent methyltransferases"/>
    <property type="match status" value="1"/>
</dbReference>
<reference evidence="3" key="1">
    <citation type="submission" date="2016-10" db="EMBL/GenBank/DDBJ databases">
        <authorList>
            <person name="Varghese N."/>
            <person name="Submissions S."/>
        </authorList>
    </citation>
    <scope>NUCLEOTIDE SEQUENCE [LARGE SCALE GENOMIC DNA]</scope>
    <source>
        <strain evidence="3">DSM 19083</strain>
    </source>
</reference>
<accession>A0A1I2CJ76</accession>
<dbReference type="Gene3D" id="3.40.50.150">
    <property type="entry name" value="Vaccinia Virus protein VP39"/>
    <property type="match status" value="1"/>
</dbReference>
<dbReference type="EMBL" id="FONZ01000001">
    <property type="protein sequence ID" value="SFE67873.1"/>
    <property type="molecule type" value="Genomic_DNA"/>
</dbReference>
<dbReference type="InterPro" id="IPR013216">
    <property type="entry name" value="Methyltransf_11"/>
</dbReference>
<dbReference type="GO" id="GO:0008757">
    <property type="term" value="F:S-adenosylmethionine-dependent methyltransferase activity"/>
    <property type="evidence" value="ECO:0007669"/>
    <property type="project" value="InterPro"/>
</dbReference>
<evidence type="ECO:0000313" key="2">
    <source>
        <dbReference type="EMBL" id="SFE67873.1"/>
    </source>
</evidence>
<keyword evidence="2" id="KW-0808">Transferase</keyword>
<dbReference type="STRING" id="285351.SAMN04488035_0134"/>
<dbReference type="PANTHER" id="PTHR43861">
    <property type="entry name" value="TRANS-ACONITATE 2-METHYLTRANSFERASE-RELATED"/>
    <property type="match status" value="1"/>
</dbReference>
<dbReference type="OrthoDB" id="6064711at2"/>
<feature type="domain" description="Methyltransferase type 11" evidence="1">
    <location>
        <begin position="29"/>
        <end position="120"/>
    </location>
</feature>
<proteinExistence type="predicted"/>
<name>A0A1I2CJ76_9MICO</name>
<dbReference type="Pfam" id="PF08241">
    <property type="entry name" value="Methyltransf_11"/>
    <property type="match status" value="1"/>
</dbReference>
<gene>
    <name evidence="2" type="ORF">SAMN04488035_0134</name>
</gene>
<evidence type="ECO:0000259" key="1">
    <source>
        <dbReference type="Pfam" id="PF08241"/>
    </source>
</evidence>
<dbReference type="CDD" id="cd02440">
    <property type="entry name" value="AdoMet_MTases"/>
    <property type="match status" value="1"/>
</dbReference>
<keyword evidence="3" id="KW-1185">Reference proteome</keyword>
<organism evidence="2 3">
    <name type="scientific">Flavimobilis marinus</name>
    <dbReference type="NCBI Taxonomy" id="285351"/>
    <lineage>
        <taxon>Bacteria</taxon>
        <taxon>Bacillati</taxon>
        <taxon>Actinomycetota</taxon>
        <taxon>Actinomycetes</taxon>
        <taxon>Micrococcales</taxon>
        <taxon>Jonesiaceae</taxon>
        <taxon>Flavimobilis</taxon>
    </lineage>
</organism>
<keyword evidence="2" id="KW-0489">Methyltransferase</keyword>
<dbReference type="AlphaFoldDB" id="A0A1I2CJ76"/>